<feature type="compositionally biased region" description="Acidic residues" evidence="1">
    <location>
        <begin position="170"/>
        <end position="184"/>
    </location>
</feature>
<proteinExistence type="predicted"/>
<sequence>MAIDQAMGYPHFDSEDPQSSAKPSIEIGSEILADGAVWPTTGPEQQKNAQKNSRKSLLRNSWPEGLNDEYTEIGGKADNLQARLRAGGKNSMQGQQSSPSAAESSGAHNNSASIISLDPHVLLNASTESNSDAATLSVSEVEEDSKTLQRSFDEGFLQGGAPNSTAGEEGGMEDVVSDVEIELDDNSKVADEPPGSVRSEFADFTS</sequence>
<evidence type="ECO:0000256" key="1">
    <source>
        <dbReference type="SAM" id="MobiDB-lite"/>
    </source>
</evidence>
<dbReference type="Proteomes" id="UP000217790">
    <property type="component" value="Unassembled WGS sequence"/>
</dbReference>
<feature type="region of interest" description="Disordered" evidence="1">
    <location>
        <begin position="126"/>
        <end position="206"/>
    </location>
</feature>
<reference evidence="3" key="1">
    <citation type="journal article" date="2017" name="Nat. Ecol. Evol.">
        <title>Genome expansion and lineage-specific genetic innovations in the forest pathogenic fungi Armillaria.</title>
        <authorList>
            <person name="Sipos G."/>
            <person name="Prasanna A.N."/>
            <person name="Walter M.C."/>
            <person name="O'Connor E."/>
            <person name="Balint B."/>
            <person name="Krizsan K."/>
            <person name="Kiss B."/>
            <person name="Hess J."/>
            <person name="Varga T."/>
            <person name="Slot J."/>
            <person name="Riley R."/>
            <person name="Boka B."/>
            <person name="Rigling D."/>
            <person name="Barry K."/>
            <person name="Lee J."/>
            <person name="Mihaltcheva S."/>
            <person name="LaButti K."/>
            <person name="Lipzen A."/>
            <person name="Waldron R."/>
            <person name="Moloney N.M."/>
            <person name="Sperisen C."/>
            <person name="Kredics L."/>
            <person name="Vagvoelgyi C."/>
            <person name="Patrignani A."/>
            <person name="Fitzpatrick D."/>
            <person name="Nagy I."/>
            <person name="Doyle S."/>
            <person name="Anderson J.B."/>
            <person name="Grigoriev I.V."/>
            <person name="Gueldener U."/>
            <person name="Muensterkoetter M."/>
            <person name="Nagy L.G."/>
        </authorList>
    </citation>
    <scope>NUCLEOTIDE SEQUENCE [LARGE SCALE GENOMIC DNA]</scope>
    <source>
        <strain evidence="3">Ar21-2</strain>
    </source>
</reference>
<protein>
    <submittedName>
        <fullName evidence="2">Uncharacterized protein</fullName>
    </submittedName>
</protein>
<gene>
    <name evidence="2" type="ORF">ARMGADRAFT_1086338</name>
</gene>
<feature type="region of interest" description="Disordered" evidence="1">
    <location>
        <begin position="1"/>
        <end position="113"/>
    </location>
</feature>
<dbReference type="AlphaFoldDB" id="A0A2H3DE01"/>
<organism evidence="2 3">
    <name type="scientific">Armillaria gallica</name>
    <name type="common">Bulbous honey fungus</name>
    <name type="synonym">Armillaria bulbosa</name>
    <dbReference type="NCBI Taxonomy" id="47427"/>
    <lineage>
        <taxon>Eukaryota</taxon>
        <taxon>Fungi</taxon>
        <taxon>Dikarya</taxon>
        <taxon>Basidiomycota</taxon>
        <taxon>Agaricomycotina</taxon>
        <taxon>Agaricomycetes</taxon>
        <taxon>Agaricomycetidae</taxon>
        <taxon>Agaricales</taxon>
        <taxon>Marasmiineae</taxon>
        <taxon>Physalacriaceae</taxon>
        <taxon>Armillaria</taxon>
    </lineage>
</organism>
<keyword evidence="3" id="KW-1185">Reference proteome</keyword>
<evidence type="ECO:0000313" key="2">
    <source>
        <dbReference type="EMBL" id="PBK86483.1"/>
    </source>
</evidence>
<dbReference type="InParanoid" id="A0A2H3DE01"/>
<feature type="compositionally biased region" description="Basic and acidic residues" evidence="1">
    <location>
        <begin position="144"/>
        <end position="153"/>
    </location>
</feature>
<feature type="compositionally biased region" description="Polar residues" evidence="1">
    <location>
        <begin position="42"/>
        <end position="51"/>
    </location>
</feature>
<feature type="compositionally biased region" description="Polar residues" evidence="1">
    <location>
        <begin position="90"/>
        <end position="113"/>
    </location>
</feature>
<feature type="compositionally biased region" description="Polar residues" evidence="1">
    <location>
        <begin position="126"/>
        <end position="138"/>
    </location>
</feature>
<accession>A0A2H3DE01</accession>
<dbReference type="EMBL" id="KZ293683">
    <property type="protein sequence ID" value="PBK86483.1"/>
    <property type="molecule type" value="Genomic_DNA"/>
</dbReference>
<evidence type="ECO:0000313" key="3">
    <source>
        <dbReference type="Proteomes" id="UP000217790"/>
    </source>
</evidence>
<name>A0A2H3DE01_ARMGA</name>